<sequence>MLDFCTIQVFYQLSSFRNWDTSHAALQNLNLNLSFNFVMENLGDPNNRYIRANASFTDRNGVIPNFPFPNSKFHLVFLNCHVALLFSPPTNLLHVMWGMAAFNEDSDFLIIIDRYPGRIHWQFNYYFAFYSDFRLTSIILYNNVTSNTLSIVCHTCNPPQKITNQNDPSILLKKLIAIKQRTLPDFRKHCNQLIQDMHRHSIYFNAFGNRKFWGIPCSPRHCGLDTPPTSCPISELKIRLNFTTISSFRNRIGHAVANQIFDGSKMNEWFLMPGTVLRSSWLKHSITFRKLQYAIYALPMELNAKSLLRIFDVWTFFILTLFGSCFTVLIFMNRDFVFAPMMWAISIFLQQGTCIIIKLSEANKAIRLRVFITYVVILIWLFNAFFVGSIFGGEFYSLFTSNRVPNNIPSNMQELVRAKEIPIYSFLTTHIVVDENRKVSSLKELTIPSMLNAKGYSPEFRIMLNDLKARVEWSMGNKFEAALRFSLDKYFIISSSEGRLGSLMLPWVTPRNPFGVIFEEYLGYLTEAGITDMWEKNYQKFMTVDGVSLYHRHRVEQGVPEKNYTNYFQKVVFGRKESNSPEVSKEGDAIRLVDYHELQCSRQYGAHSSNDATLLDTTFHHSHNFTAS</sequence>
<reference evidence="2 3" key="1">
    <citation type="submission" date="2015-12" db="EMBL/GenBank/DDBJ databases">
        <title>The genome of Folsomia candida.</title>
        <authorList>
            <person name="Faddeeva A."/>
            <person name="Derks M.F."/>
            <person name="Anvar Y."/>
            <person name="Smit S."/>
            <person name="Van Straalen N."/>
            <person name="Roelofs D."/>
        </authorList>
    </citation>
    <scope>NUCLEOTIDE SEQUENCE [LARGE SCALE GENOMIC DNA]</scope>
    <source>
        <strain evidence="2 3">VU population</strain>
        <tissue evidence="2">Whole body</tissue>
    </source>
</reference>
<comment type="caution">
    <text evidence="2">The sequence shown here is derived from an EMBL/GenBank/DDBJ whole genome shotgun (WGS) entry which is preliminary data.</text>
</comment>
<dbReference type="Proteomes" id="UP000198287">
    <property type="component" value="Unassembled WGS sequence"/>
</dbReference>
<protein>
    <submittedName>
        <fullName evidence="2">Uncharacterized protein</fullName>
    </submittedName>
</protein>
<dbReference type="EMBL" id="LNIX01000005">
    <property type="protein sequence ID" value="OXA54648.1"/>
    <property type="molecule type" value="Genomic_DNA"/>
</dbReference>
<dbReference type="AlphaFoldDB" id="A0A226EBR5"/>
<keyword evidence="1" id="KW-0812">Transmembrane</keyword>
<feature type="transmembrane region" description="Helical" evidence="1">
    <location>
        <begin position="310"/>
        <end position="331"/>
    </location>
</feature>
<proteinExistence type="predicted"/>
<evidence type="ECO:0000256" key="1">
    <source>
        <dbReference type="SAM" id="Phobius"/>
    </source>
</evidence>
<feature type="transmembrane region" description="Helical" evidence="1">
    <location>
        <begin position="371"/>
        <end position="399"/>
    </location>
</feature>
<keyword evidence="3" id="KW-1185">Reference proteome</keyword>
<organism evidence="2 3">
    <name type="scientific">Folsomia candida</name>
    <name type="common">Springtail</name>
    <dbReference type="NCBI Taxonomy" id="158441"/>
    <lineage>
        <taxon>Eukaryota</taxon>
        <taxon>Metazoa</taxon>
        <taxon>Ecdysozoa</taxon>
        <taxon>Arthropoda</taxon>
        <taxon>Hexapoda</taxon>
        <taxon>Collembola</taxon>
        <taxon>Entomobryomorpha</taxon>
        <taxon>Isotomoidea</taxon>
        <taxon>Isotomidae</taxon>
        <taxon>Proisotominae</taxon>
        <taxon>Folsomia</taxon>
    </lineage>
</organism>
<keyword evidence="1" id="KW-1133">Transmembrane helix</keyword>
<evidence type="ECO:0000313" key="3">
    <source>
        <dbReference type="Proteomes" id="UP000198287"/>
    </source>
</evidence>
<evidence type="ECO:0000313" key="2">
    <source>
        <dbReference type="EMBL" id="OXA54648.1"/>
    </source>
</evidence>
<gene>
    <name evidence="2" type="ORF">Fcan01_11506</name>
</gene>
<name>A0A226EBR5_FOLCA</name>
<accession>A0A226EBR5</accession>
<keyword evidence="1" id="KW-0472">Membrane</keyword>